<dbReference type="FunFam" id="3.40.309.10:FF:000004">
    <property type="entry name" value="Succinate-semialdehyde dehydrogenase I"/>
    <property type="match status" value="1"/>
</dbReference>
<dbReference type="Gene3D" id="3.40.605.10">
    <property type="entry name" value="Aldehyde Dehydrogenase, Chain A, domain 1"/>
    <property type="match status" value="1"/>
</dbReference>
<reference evidence="6 7" key="1">
    <citation type="journal article" date="2018" name="Mar. Genomics">
        <title>Complete genome sequence of Marinifilaceae bacterium strain SPP2, isolated from the Antarctic marine sediment.</title>
        <authorList>
            <person name="Watanabe M."/>
            <person name="Kojima H."/>
            <person name="Fukui M."/>
        </authorList>
    </citation>
    <scope>NUCLEOTIDE SEQUENCE [LARGE SCALE GENOMIC DNA]</scope>
    <source>
        <strain evidence="6 7">SPP2</strain>
    </source>
</reference>
<feature type="domain" description="Aldehyde dehydrogenase" evidence="5">
    <location>
        <begin position="21"/>
        <end position="472"/>
    </location>
</feature>
<dbReference type="CDD" id="cd07103">
    <property type="entry name" value="ALDH_F5_SSADH_GabD"/>
    <property type="match status" value="1"/>
</dbReference>
<accession>A0A1Y1CJN3</accession>
<comment type="similarity">
    <text evidence="1 4">Belongs to the aldehyde dehydrogenase family.</text>
</comment>
<organism evidence="6 7">
    <name type="scientific">Labilibaculum antarcticum</name>
    <dbReference type="NCBI Taxonomy" id="1717717"/>
    <lineage>
        <taxon>Bacteria</taxon>
        <taxon>Pseudomonadati</taxon>
        <taxon>Bacteroidota</taxon>
        <taxon>Bacteroidia</taxon>
        <taxon>Marinilabiliales</taxon>
        <taxon>Marinifilaceae</taxon>
        <taxon>Labilibaculum</taxon>
    </lineage>
</organism>
<dbReference type="OrthoDB" id="9762913at2"/>
<reference evidence="7" key="2">
    <citation type="journal article" date="2020" name="Antonie Van Leeuwenhoek">
        <title>Labilibaculum antarcticum sp. nov., a novel facultative anaerobic, psychrotorelant bacterium isolated from marine sediment of Antarctica.</title>
        <authorList>
            <person name="Watanabe M."/>
            <person name="Kojima H."/>
            <person name="Fukui M."/>
        </authorList>
    </citation>
    <scope>NUCLEOTIDE SEQUENCE [LARGE SCALE GENOMIC DNA]</scope>
    <source>
        <strain evidence="7">SPP2</strain>
    </source>
</reference>
<dbReference type="InterPro" id="IPR015590">
    <property type="entry name" value="Aldehyde_DH_dom"/>
</dbReference>
<dbReference type="AlphaFoldDB" id="A0A1Y1CJN3"/>
<dbReference type="InterPro" id="IPR016162">
    <property type="entry name" value="Ald_DH_N"/>
</dbReference>
<dbReference type="Gene3D" id="3.40.309.10">
    <property type="entry name" value="Aldehyde Dehydrogenase, Chain A, domain 2"/>
    <property type="match status" value="1"/>
</dbReference>
<dbReference type="InterPro" id="IPR016161">
    <property type="entry name" value="Ald_DH/histidinol_DH"/>
</dbReference>
<keyword evidence="7" id="KW-1185">Reference proteome</keyword>
<evidence type="ECO:0000313" key="6">
    <source>
        <dbReference type="EMBL" id="BAX80555.1"/>
    </source>
</evidence>
<dbReference type="PROSITE" id="PS00687">
    <property type="entry name" value="ALDEHYDE_DEHYDR_GLU"/>
    <property type="match status" value="1"/>
</dbReference>
<dbReference type="PANTHER" id="PTHR43353:SF5">
    <property type="entry name" value="SUCCINATE-SEMIALDEHYDE DEHYDROGENASE, MITOCHONDRIAL"/>
    <property type="match status" value="1"/>
</dbReference>
<evidence type="ECO:0000313" key="7">
    <source>
        <dbReference type="Proteomes" id="UP000218267"/>
    </source>
</evidence>
<proteinExistence type="inferred from homology"/>
<dbReference type="PROSITE" id="PS00070">
    <property type="entry name" value="ALDEHYDE_DEHYDR_CYS"/>
    <property type="match status" value="1"/>
</dbReference>
<dbReference type="Proteomes" id="UP000218267">
    <property type="component" value="Chromosome"/>
</dbReference>
<dbReference type="GO" id="GO:0016620">
    <property type="term" value="F:oxidoreductase activity, acting on the aldehyde or oxo group of donors, NAD or NADP as acceptor"/>
    <property type="evidence" value="ECO:0007669"/>
    <property type="project" value="InterPro"/>
</dbReference>
<feature type="active site" evidence="3">
    <location>
        <position position="250"/>
    </location>
</feature>
<evidence type="ECO:0000256" key="1">
    <source>
        <dbReference type="ARBA" id="ARBA00009986"/>
    </source>
</evidence>
<dbReference type="PANTHER" id="PTHR43353">
    <property type="entry name" value="SUCCINATE-SEMIALDEHYDE DEHYDROGENASE, MITOCHONDRIAL"/>
    <property type="match status" value="1"/>
</dbReference>
<dbReference type="InterPro" id="IPR050740">
    <property type="entry name" value="Aldehyde_DH_Superfamily"/>
</dbReference>
<dbReference type="EMBL" id="AP018042">
    <property type="protein sequence ID" value="BAX80555.1"/>
    <property type="molecule type" value="Genomic_DNA"/>
</dbReference>
<dbReference type="SUPFAM" id="SSF53720">
    <property type="entry name" value="ALDH-like"/>
    <property type="match status" value="1"/>
</dbReference>
<evidence type="ECO:0000256" key="4">
    <source>
        <dbReference type="RuleBase" id="RU003345"/>
    </source>
</evidence>
<name>A0A1Y1CJN3_9BACT</name>
<evidence type="ECO:0000256" key="2">
    <source>
        <dbReference type="ARBA" id="ARBA00023002"/>
    </source>
</evidence>
<dbReference type="RefSeq" id="WP_096429404.1">
    <property type="nucleotide sequence ID" value="NZ_AP018042.1"/>
</dbReference>
<dbReference type="KEGG" id="mbas:ALGA_2222"/>
<evidence type="ECO:0000259" key="5">
    <source>
        <dbReference type="Pfam" id="PF00171"/>
    </source>
</evidence>
<dbReference type="InterPro" id="IPR029510">
    <property type="entry name" value="Ald_DH_CS_GLU"/>
</dbReference>
<keyword evidence="2 4" id="KW-0560">Oxidoreductase</keyword>
<dbReference type="InterPro" id="IPR016160">
    <property type="entry name" value="Ald_DH_CS_CYS"/>
</dbReference>
<evidence type="ECO:0000256" key="3">
    <source>
        <dbReference type="PROSITE-ProRule" id="PRU10007"/>
    </source>
</evidence>
<gene>
    <name evidence="6" type="ORF">ALGA_2222</name>
</gene>
<dbReference type="InterPro" id="IPR016163">
    <property type="entry name" value="Ald_DH_C"/>
</dbReference>
<protein>
    <submittedName>
        <fullName evidence="6">NAD-dependent succinate-semialdehyde dehydrogenase</fullName>
    </submittedName>
</protein>
<sequence>MNFGYKKLYIGGELRDSISGAKKDVICPATEEVVGTLAWAGKEDAELALDEAQKGFKYWSKLSLKERTVWMMKLREEVLKNDDLLRKAVVMEMGKSYDAAWEDIESIVNALEFYPGAMRNMHDEIIPDLENTHRHKIVNRPAGVAVAYLAWNFPLLNVGFKIGPALAAGCSIIIKPSGLTSLSSYVLGEILYNMNFPAGVINFISGPVSEVAYTMTTSKIPKVLTMIGSSESGRQVMADSATSVKHVSMELGGNAPFIVCEDADLETATNIGIALKYGNCGQICVAVNRFLIHEKVYDEFLEMFIAKAKKVKVGFGFDEKPDMGPLVTLKDRERILKMVEDDVASGATLVLGGGIPKDKKVGNFIEPTIITGLTTEMRCFKEEIFGPVAAIMKFSTNEEAIELGNDTVYGLVSYVFSNNEKEIRRFSEELDFGEVQVNGVKYAIYLPHGGIKESGIGHDCSYLALNDYLVKKRITIAL</sequence>
<dbReference type="Pfam" id="PF00171">
    <property type="entry name" value="Aldedh"/>
    <property type="match status" value="1"/>
</dbReference>